<organism evidence="7 8">
    <name type="scientific">Georgenia yuyongxinii</name>
    <dbReference type="NCBI Taxonomy" id="2589797"/>
    <lineage>
        <taxon>Bacteria</taxon>
        <taxon>Bacillati</taxon>
        <taxon>Actinomycetota</taxon>
        <taxon>Actinomycetes</taxon>
        <taxon>Micrococcales</taxon>
        <taxon>Bogoriellaceae</taxon>
        <taxon>Georgenia</taxon>
    </lineage>
</organism>
<dbReference type="PROSITE" id="PS00211">
    <property type="entry name" value="ABC_TRANSPORTER_1"/>
    <property type="match status" value="1"/>
</dbReference>
<dbReference type="PANTHER" id="PTHR43776:SF7">
    <property type="entry name" value="D,D-DIPEPTIDE TRANSPORT ATP-BINDING PROTEIN DDPF-RELATED"/>
    <property type="match status" value="1"/>
</dbReference>
<dbReference type="NCBIfam" id="NF008453">
    <property type="entry name" value="PRK11308.1"/>
    <property type="match status" value="1"/>
</dbReference>
<comment type="similarity">
    <text evidence="1">Belongs to the ABC transporter superfamily.</text>
</comment>
<dbReference type="EMBL" id="CP040915">
    <property type="protein sequence ID" value="QDC23364.1"/>
    <property type="molecule type" value="Genomic_DNA"/>
</dbReference>
<feature type="region of interest" description="Disordered" evidence="5">
    <location>
        <begin position="1"/>
        <end position="28"/>
    </location>
</feature>
<dbReference type="PANTHER" id="PTHR43776">
    <property type="entry name" value="TRANSPORT ATP-BINDING PROTEIN"/>
    <property type="match status" value="1"/>
</dbReference>
<evidence type="ECO:0000256" key="2">
    <source>
        <dbReference type="ARBA" id="ARBA00022448"/>
    </source>
</evidence>
<dbReference type="InterPro" id="IPR050319">
    <property type="entry name" value="ABC_transp_ATP-bind"/>
</dbReference>
<dbReference type="InterPro" id="IPR003593">
    <property type="entry name" value="AAA+_ATPase"/>
</dbReference>
<dbReference type="OrthoDB" id="8481147at2"/>
<feature type="region of interest" description="Disordered" evidence="5">
    <location>
        <begin position="363"/>
        <end position="390"/>
    </location>
</feature>
<evidence type="ECO:0000256" key="5">
    <source>
        <dbReference type="SAM" id="MobiDB-lite"/>
    </source>
</evidence>
<evidence type="ECO:0000259" key="6">
    <source>
        <dbReference type="PROSITE" id="PS50893"/>
    </source>
</evidence>
<evidence type="ECO:0000313" key="8">
    <source>
        <dbReference type="Proteomes" id="UP000314616"/>
    </source>
</evidence>
<dbReference type="Proteomes" id="UP000314616">
    <property type="component" value="Chromosome"/>
</dbReference>
<accession>A0A5B8BYI3</accession>
<name>A0A5B8BYI3_9MICO</name>
<dbReference type="SMART" id="SM00382">
    <property type="entry name" value="AAA"/>
    <property type="match status" value="1"/>
</dbReference>
<evidence type="ECO:0000256" key="4">
    <source>
        <dbReference type="ARBA" id="ARBA00022840"/>
    </source>
</evidence>
<dbReference type="PROSITE" id="PS50893">
    <property type="entry name" value="ABC_TRANSPORTER_2"/>
    <property type="match status" value="1"/>
</dbReference>
<dbReference type="GO" id="GO:0016887">
    <property type="term" value="F:ATP hydrolysis activity"/>
    <property type="evidence" value="ECO:0007669"/>
    <property type="project" value="InterPro"/>
</dbReference>
<keyword evidence="3" id="KW-0547">Nucleotide-binding</keyword>
<dbReference type="InterPro" id="IPR027417">
    <property type="entry name" value="P-loop_NTPase"/>
</dbReference>
<dbReference type="GO" id="GO:0005524">
    <property type="term" value="F:ATP binding"/>
    <property type="evidence" value="ECO:0007669"/>
    <property type="project" value="UniProtKB-KW"/>
</dbReference>
<dbReference type="InterPro" id="IPR017871">
    <property type="entry name" value="ABC_transporter-like_CS"/>
</dbReference>
<dbReference type="AlphaFoldDB" id="A0A5B8BYI3"/>
<dbReference type="Gene3D" id="3.40.50.300">
    <property type="entry name" value="P-loop containing nucleotide triphosphate hydrolases"/>
    <property type="match status" value="1"/>
</dbReference>
<dbReference type="KEGG" id="gyu:FE374_00830"/>
<dbReference type="Pfam" id="PF08352">
    <property type="entry name" value="oligo_HPY"/>
    <property type="match status" value="1"/>
</dbReference>
<dbReference type="SUPFAM" id="SSF52540">
    <property type="entry name" value="P-loop containing nucleoside triphosphate hydrolases"/>
    <property type="match status" value="1"/>
</dbReference>
<dbReference type="FunFam" id="3.40.50.300:FF:000016">
    <property type="entry name" value="Oligopeptide ABC transporter ATP-binding component"/>
    <property type="match status" value="1"/>
</dbReference>
<dbReference type="NCBIfam" id="TIGR01727">
    <property type="entry name" value="oligo_HPY"/>
    <property type="match status" value="1"/>
</dbReference>
<evidence type="ECO:0000313" key="7">
    <source>
        <dbReference type="EMBL" id="QDC23364.1"/>
    </source>
</evidence>
<gene>
    <name evidence="7" type="ORF">FE374_00830</name>
</gene>
<protein>
    <submittedName>
        <fullName evidence="7">Dipeptide ABC transporter ATP-binding protein</fullName>
    </submittedName>
</protein>
<evidence type="ECO:0000256" key="1">
    <source>
        <dbReference type="ARBA" id="ARBA00005417"/>
    </source>
</evidence>
<keyword evidence="4 7" id="KW-0067">ATP-binding</keyword>
<dbReference type="GO" id="GO:0055085">
    <property type="term" value="P:transmembrane transport"/>
    <property type="evidence" value="ECO:0007669"/>
    <property type="project" value="UniProtKB-ARBA"/>
</dbReference>
<dbReference type="Pfam" id="PF00005">
    <property type="entry name" value="ABC_tran"/>
    <property type="match status" value="1"/>
</dbReference>
<dbReference type="InterPro" id="IPR003439">
    <property type="entry name" value="ABC_transporter-like_ATP-bd"/>
</dbReference>
<evidence type="ECO:0000256" key="3">
    <source>
        <dbReference type="ARBA" id="ARBA00022741"/>
    </source>
</evidence>
<feature type="domain" description="ABC transporter" evidence="6">
    <location>
        <begin position="32"/>
        <end position="284"/>
    </location>
</feature>
<keyword evidence="2" id="KW-0813">Transport</keyword>
<sequence>MPPAATDSRRLPVSPTVTSTQRAHGAPGEPLLEVVDLHKHYPVKEGRVRKRQTATLRAVDGVTFTVHEGESFGLVGESGCGKSTLAQTMTRLVEPTSGQVRYRGQDIMTMTKAELRGFRRKVQIVFQDPFESLNPRKTVRQILGEPWEVHPDVVARKDRRRRAAELLEMVGLRPDHLDRYPGQFSGGQRQRIGIARALALEPELIVCDEPVSALDVSVQAQVINLLQELQTELGLSYVFIAHDLGVVRHIADSVGVMYLGRMVEHGAEADIFERTQHPYTQALLRSVPVARFGAGADRPPRQLLTGDVPSPINPPSGCRFRTRCAFATDRCAESEPLLPGYHTVGHGVACHFPGIAAGVVEPARPSPTEADAVTPARPQHIATEAVARPS</sequence>
<dbReference type="InterPro" id="IPR013563">
    <property type="entry name" value="Oligopep_ABC_C"/>
</dbReference>
<dbReference type="GO" id="GO:0015833">
    <property type="term" value="P:peptide transport"/>
    <property type="evidence" value="ECO:0007669"/>
    <property type="project" value="InterPro"/>
</dbReference>
<reference evidence="7 8" key="1">
    <citation type="submission" date="2019-05" db="EMBL/GenBank/DDBJ databases">
        <title>Georgenia *** sp. nov., and Georgenia *** sp. nov., isolated from the intestinal contents of plateau pika (Ochotona curzoniae) in the Qinghai-Tibet plateau of China.</title>
        <authorList>
            <person name="Tian Z."/>
        </authorList>
    </citation>
    <scope>NUCLEOTIDE SEQUENCE [LARGE SCALE GENOMIC DNA]</scope>
    <source>
        <strain evidence="7 8">Z443</strain>
    </source>
</reference>
<proteinExistence type="inferred from homology"/>
<dbReference type="CDD" id="cd03257">
    <property type="entry name" value="ABC_NikE_OppD_transporters"/>
    <property type="match status" value="1"/>
</dbReference>